<evidence type="ECO:0000256" key="1">
    <source>
        <dbReference type="SAM" id="MobiDB-lite"/>
    </source>
</evidence>
<gene>
    <name evidence="2" type="ORF">ABRQ22_17430</name>
</gene>
<dbReference type="AlphaFoldDB" id="A0AAU8G149"/>
<name>A0AAU8G149_9MICO</name>
<proteinExistence type="predicted"/>
<reference evidence="2" key="1">
    <citation type="submission" date="2024-06" db="EMBL/GenBank/DDBJ databases">
        <title>Complete genome sequence of the cellulolytic actinobacterium, Cellulosimicrobium ES-005.</title>
        <authorList>
            <person name="Matthews C.T."/>
            <person name="Underwood K.D."/>
            <person name="Ghanchi K.M."/>
            <person name="Fields S.D."/>
            <person name="Gardner S.G."/>
        </authorList>
    </citation>
    <scope>NUCLEOTIDE SEQUENCE</scope>
    <source>
        <strain evidence="2">ES-005</strain>
    </source>
</reference>
<feature type="region of interest" description="Disordered" evidence="1">
    <location>
        <begin position="14"/>
        <end position="46"/>
    </location>
</feature>
<accession>A0AAU8G149</accession>
<feature type="compositionally biased region" description="Acidic residues" evidence="1">
    <location>
        <begin position="96"/>
        <end position="105"/>
    </location>
</feature>
<sequence>MTADLLRRAAAKIRETAKAADREAPAPWRADPPYSPSPRPADTYDVLDHDSFDVANQVSITSPEAEHIALWSPDVAELVADWLDDIARHWETVAEQAEDPDDPVDAEGQRIGDTLDSHAVTLARRILGEQP</sequence>
<protein>
    <submittedName>
        <fullName evidence="2">Uncharacterized protein</fullName>
    </submittedName>
</protein>
<organism evidence="2">
    <name type="scientific">Cellulosimicrobium sp. ES-005</name>
    <dbReference type="NCBI Taxonomy" id="3163031"/>
    <lineage>
        <taxon>Bacteria</taxon>
        <taxon>Bacillati</taxon>
        <taxon>Actinomycetota</taxon>
        <taxon>Actinomycetes</taxon>
        <taxon>Micrococcales</taxon>
        <taxon>Promicromonosporaceae</taxon>
        <taxon>Cellulosimicrobium</taxon>
    </lineage>
</organism>
<dbReference type="RefSeq" id="WP_353707643.1">
    <property type="nucleotide sequence ID" value="NZ_CP159290.1"/>
</dbReference>
<dbReference type="EMBL" id="CP159290">
    <property type="protein sequence ID" value="XCH29345.1"/>
    <property type="molecule type" value="Genomic_DNA"/>
</dbReference>
<feature type="region of interest" description="Disordered" evidence="1">
    <location>
        <begin position="94"/>
        <end position="115"/>
    </location>
</feature>
<evidence type="ECO:0000313" key="2">
    <source>
        <dbReference type="EMBL" id="XCH29345.1"/>
    </source>
</evidence>
<feature type="compositionally biased region" description="Basic and acidic residues" evidence="1">
    <location>
        <begin position="14"/>
        <end position="24"/>
    </location>
</feature>